<evidence type="ECO:0000313" key="1">
    <source>
        <dbReference type="EMBL" id="VAW30664.1"/>
    </source>
</evidence>
<feature type="non-terminal residue" evidence="1">
    <location>
        <position position="42"/>
    </location>
</feature>
<sequence>MSDSEVREIVLRVFYEKRAENFISINEKNFGDQYPISEIYRI</sequence>
<protein>
    <submittedName>
        <fullName evidence="1">Uncharacterized protein</fullName>
    </submittedName>
</protein>
<name>A0A3B0VFW5_9ZZZZ</name>
<gene>
    <name evidence="1" type="ORF">MNBD_CHLOROFLEXI01-5188</name>
</gene>
<accession>A0A3B0VFW5</accession>
<organism evidence="1">
    <name type="scientific">hydrothermal vent metagenome</name>
    <dbReference type="NCBI Taxonomy" id="652676"/>
    <lineage>
        <taxon>unclassified sequences</taxon>
        <taxon>metagenomes</taxon>
        <taxon>ecological metagenomes</taxon>
    </lineage>
</organism>
<dbReference type="EMBL" id="UOEU01000075">
    <property type="protein sequence ID" value="VAW30664.1"/>
    <property type="molecule type" value="Genomic_DNA"/>
</dbReference>
<reference evidence="1" key="1">
    <citation type="submission" date="2018-06" db="EMBL/GenBank/DDBJ databases">
        <authorList>
            <person name="Zhirakovskaya E."/>
        </authorList>
    </citation>
    <scope>NUCLEOTIDE SEQUENCE</scope>
</reference>
<proteinExistence type="predicted"/>
<dbReference type="AlphaFoldDB" id="A0A3B0VFW5"/>